<gene>
    <name evidence="1" type="ORF">PMAYCL1PPCAC_01930</name>
</gene>
<accession>A0AAN4Z5R7</accession>
<reference evidence="2" key="1">
    <citation type="submission" date="2022-10" db="EMBL/GenBank/DDBJ databases">
        <title>Genome assembly of Pristionchus species.</title>
        <authorList>
            <person name="Yoshida K."/>
            <person name="Sommer R.J."/>
        </authorList>
    </citation>
    <scope>NUCLEOTIDE SEQUENCE [LARGE SCALE GENOMIC DNA]</scope>
    <source>
        <strain evidence="2">RS5460</strain>
    </source>
</reference>
<organism evidence="1 2">
    <name type="scientific">Pristionchus mayeri</name>
    <dbReference type="NCBI Taxonomy" id="1317129"/>
    <lineage>
        <taxon>Eukaryota</taxon>
        <taxon>Metazoa</taxon>
        <taxon>Ecdysozoa</taxon>
        <taxon>Nematoda</taxon>
        <taxon>Chromadorea</taxon>
        <taxon>Rhabditida</taxon>
        <taxon>Rhabditina</taxon>
        <taxon>Diplogasteromorpha</taxon>
        <taxon>Diplogasteroidea</taxon>
        <taxon>Neodiplogasteridae</taxon>
        <taxon>Pristionchus</taxon>
    </lineage>
</organism>
<keyword evidence="2" id="KW-1185">Reference proteome</keyword>
<proteinExistence type="predicted"/>
<dbReference type="AlphaFoldDB" id="A0AAN4Z5R7"/>
<dbReference type="Proteomes" id="UP001328107">
    <property type="component" value="Unassembled WGS sequence"/>
</dbReference>
<evidence type="ECO:0000313" key="2">
    <source>
        <dbReference type="Proteomes" id="UP001328107"/>
    </source>
</evidence>
<dbReference type="EMBL" id="BTRK01000001">
    <property type="protein sequence ID" value="GMR31735.1"/>
    <property type="molecule type" value="Genomic_DNA"/>
</dbReference>
<protein>
    <submittedName>
        <fullName evidence="1">Uncharacterized protein</fullName>
    </submittedName>
</protein>
<name>A0AAN4Z5R7_9BILA</name>
<sequence>RNLVTMIIDKKKDKVFALRRVLRTMKLKEIDIYLSGNEPHHFDILNLIASTPCERLSSIYSFINNEVTIQDFRNYLSGSLQHSDKHLHRWPLRKNPLDNAINDELFARLVKGRQSISLGPCAKITAKAITKIYKDFLSLATPLREFSIYLLPFKTLVKFLQSIGISFNKGEVASTRNIEAFQRVMGLSQHCYTGYCIFDGNVTIAFTSDARNCNSTILLVTVHEQEEREILKREAATHCTPIQVKSL</sequence>
<comment type="caution">
    <text evidence="1">The sequence shown here is derived from an EMBL/GenBank/DDBJ whole genome shotgun (WGS) entry which is preliminary data.</text>
</comment>
<evidence type="ECO:0000313" key="1">
    <source>
        <dbReference type="EMBL" id="GMR31735.1"/>
    </source>
</evidence>
<feature type="non-terminal residue" evidence="1">
    <location>
        <position position="1"/>
    </location>
</feature>